<dbReference type="SUPFAM" id="SSF46894">
    <property type="entry name" value="C-terminal effector domain of the bipartite response regulators"/>
    <property type="match status" value="1"/>
</dbReference>
<dbReference type="GO" id="GO:0006355">
    <property type="term" value="P:regulation of DNA-templated transcription"/>
    <property type="evidence" value="ECO:0007669"/>
    <property type="project" value="InterPro"/>
</dbReference>
<dbReference type="InterPro" id="IPR016032">
    <property type="entry name" value="Sig_transdc_resp-reg_C-effctor"/>
</dbReference>
<name>A0A502FAR0_9SPHN</name>
<gene>
    <name evidence="2" type="ORF">EAH76_23565</name>
</gene>
<protein>
    <recommendedName>
        <fullName evidence="1">HTH luxR-type domain-containing protein</fullName>
    </recommendedName>
</protein>
<evidence type="ECO:0000259" key="1">
    <source>
        <dbReference type="SMART" id="SM00421"/>
    </source>
</evidence>
<proteinExistence type="predicted"/>
<feature type="domain" description="HTH luxR-type" evidence="1">
    <location>
        <begin position="280"/>
        <end position="337"/>
    </location>
</feature>
<dbReference type="Proteomes" id="UP000319931">
    <property type="component" value="Unassembled WGS sequence"/>
</dbReference>
<comment type="caution">
    <text evidence="2">The sequence shown here is derived from an EMBL/GenBank/DDBJ whole genome shotgun (WGS) entry which is preliminary data.</text>
</comment>
<dbReference type="SMART" id="SM00421">
    <property type="entry name" value="HTH_LUXR"/>
    <property type="match status" value="1"/>
</dbReference>
<organism evidence="2 3">
    <name type="scientific">Sphingomonas glacialis</name>
    <dbReference type="NCBI Taxonomy" id="658225"/>
    <lineage>
        <taxon>Bacteria</taxon>
        <taxon>Pseudomonadati</taxon>
        <taxon>Pseudomonadota</taxon>
        <taxon>Alphaproteobacteria</taxon>
        <taxon>Sphingomonadales</taxon>
        <taxon>Sphingomonadaceae</taxon>
        <taxon>Sphingomonas</taxon>
    </lineage>
</organism>
<dbReference type="AlphaFoldDB" id="A0A502FAR0"/>
<dbReference type="GO" id="GO:0003677">
    <property type="term" value="F:DNA binding"/>
    <property type="evidence" value="ECO:0007669"/>
    <property type="project" value="InterPro"/>
</dbReference>
<dbReference type="Gene3D" id="1.10.10.10">
    <property type="entry name" value="Winged helix-like DNA-binding domain superfamily/Winged helix DNA-binding domain"/>
    <property type="match status" value="1"/>
</dbReference>
<dbReference type="InterPro" id="IPR036388">
    <property type="entry name" value="WH-like_DNA-bd_sf"/>
</dbReference>
<keyword evidence="3" id="KW-1185">Reference proteome</keyword>
<dbReference type="InterPro" id="IPR000792">
    <property type="entry name" value="Tscrpt_reg_LuxR_C"/>
</dbReference>
<dbReference type="EMBL" id="RCZC01000015">
    <property type="protein sequence ID" value="TPG46394.1"/>
    <property type="molecule type" value="Genomic_DNA"/>
</dbReference>
<sequence length="339" mass="36381">MGAAHAIVMRSGPNCGDLFATSHHLADVASSELGNLDQSDEYRQLVSHCSTGSAVRMTDMMPRDVILGTEMYQSTLRPLDGGLAVYGLQRDGADMVVTAICRSAACDPDFDDENVALLRVALPHLVAVTAIAGNLERERRDGQRIRDALDITQDGVIVLNPAGQLVHANAAADAMLVCGDRIRRARTGIAASEHADDLRLQHAIAAVRTFDRGFDAHDKAVAAERPFQIVIGRRTPGWPLVATIMPADRTSGRLRDGAVVVHLRDPGAPSCLSMTTLRSEIGLTPREAMLVCELAEGVTLAEAASRMEISQGTARQYLKTIFLKTGVGGQSDLLRLVSR</sequence>
<reference evidence="2 3" key="1">
    <citation type="journal article" date="2019" name="Environ. Microbiol.">
        <title>Species interactions and distinct microbial communities in high Arctic permafrost affected cryosols are associated with the CH4 and CO2 gas fluxes.</title>
        <authorList>
            <person name="Altshuler I."/>
            <person name="Hamel J."/>
            <person name="Turney S."/>
            <person name="Magnuson E."/>
            <person name="Levesque R."/>
            <person name="Greer C."/>
            <person name="Whyte L.G."/>
        </authorList>
    </citation>
    <scope>NUCLEOTIDE SEQUENCE [LARGE SCALE GENOMIC DNA]</scope>
    <source>
        <strain evidence="2 3">E6.1</strain>
    </source>
</reference>
<evidence type="ECO:0000313" key="2">
    <source>
        <dbReference type="EMBL" id="TPG46394.1"/>
    </source>
</evidence>
<accession>A0A502FAR0</accession>
<evidence type="ECO:0000313" key="3">
    <source>
        <dbReference type="Proteomes" id="UP000319931"/>
    </source>
</evidence>